<protein>
    <recommendedName>
        <fullName evidence="4">DUF4283 domain-containing protein</fullName>
    </recommendedName>
</protein>
<organism evidence="2 3">
    <name type="scientific">Coptis chinensis</name>
    <dbReference type="NCBI Taxonomy" id="261450"/>
    <lineage>
        <taxon>Eukaryota</taxon>
        <taxon>Viridiplantae</taxon>
        <taxon>Streptophyta</taxon>
        <taxon>Embryophyta</taxon>
        <taxon>Tracheophyta</taxon>
        <taxon>Spermatophyta</taxon>
        <taxon>Magnoliopsida</taxon>
        <taxon>Ranunculales</taxon>
        <taxon>Ranunculaceae</taxon>
        <taxon>Coptidoideae</taxon>
        <taxon>Coptis</taxon>
    </lineage>
</organism>
<evidence type="ECO:0008006" key="4">
    <source>
        <dbReference type="Google" id="ProtNLM"/>
    </source>
</evidence>
<dbReference type="Proteomes" id="UP000631114">
    <property type="component" value="Unassembled WGS sequence"/>
</dbReference>
<dbReference type="EMBL" id="JADFTS010000005">
    <property type="protein sequence ID" value="KAF9606891.1"/>
    <property type="molecule type" value="Genomic_DNA"/>
</dbReference>
<evidence type="ECO:0000313" key="3">
    <source>
        <dbReference type="Proteomes" id="UP000631114"/>
    </source>
</evidence>
<proteinExistence type="predicted"/>
<reference evidence="2 3" key="1">
    <citation type="submission" date="2020-10" db="EMBL/GenBank/DDBJ databases">
        <title>The Coptis chinensis genome and diversification of protoberbering-type alkaloids.</title>
        <authorList>
            <person name="Wang B."/>
            <person name="Shu S."/>
            <person name="Song C."/>
            <person name="Liu Y."/>
        </authorList>
    </citation>
    <scope>NUCLEOTIDE SEQUENCE [LARGE SCALE GENOMIC DNA]</scope>
    <source>
        <strain evidence="2">HL-2020</strain>
        <tissue evidence="2">Leaf</tissue>
    </source>
</reference>
<sequence length="206" mass="22876">MVADKVLFYFKFGCEEDRQMVIEQGPIFVVGRVFVIRPWADDLDSQRKGIQKVPVWVKMDLPKILWTDKGISFVAGRLGKPLCVDAATANRTRLNYAKVCIEVDASSFGHSSEKCNKGQCRTCQPRQQHRDNPARSQDMEGEGSTCSVDQENLYSPRNIEAVSTAMVRYVGTASREDIDITPIVVVGPITNSMVNTNGQDAAIFVA</sequence>
<dbReference type="InterPro" id="IPR040256">
    <property type="entry name" value="At4g02000-like"/>
</dbReference>
<keyword evidence="3" id="KW-1185">Reference proteome</keyword>
<evidence type="ECO:0000256" key="1">
    <source>
        <dbReference type="SAM" id="MobiDB-lite"/>
    </source>
</evidence>
<dbReference type="PANTHER" id="PTHR31286">
    <property type="entry name" value="GLYCINE-RICH CELL WALL STRUCTURAL PROTEIN 1.8-LIKE"/>
    <property type="match status" value="1"/>
</dbReference>
<dbReference type="PANTHER" id="PTHR31286:SF180">
    <property type="entry name" value="OS10G0362600 PROTEIN"/>
    <property type="match status" value="1"/>
</dbReference>
<dbReference type="OrthoDB" id="1939300at2759"/>
<comment type="caution">
    <text evidence="2">The sequence shown here is derived from an EMBL/GenBank/DDBJ whole genome shotgun (WGS) entry which is preliminary data.</text>
</comment>
<evidence type="ECO:0000313" key="2">
    <source>
        <dbReference type="EMBL" id="KAF9606891.1"/>
    </source>
</evidence>
<name>A0A835HY70_9MAGN</name>
<accession>A0A835HY70</accession>
<feature type="region of interest" description="Disordered" evidence="1">
    <location>
        <begin position="117"/>
        <end position="149"/>
    </location>
</feature>
<dbReference type="AlphaFoldDB" id="A0A835HY70"/>
<gene>
    <name evidence="2" type="ORF">IFM89_029490</name>
</gene>